<dbReference type="PaxDb" id="65489-OBART09G01160.1"/>
<dbReference type="InterPro" id="IPR019734">
    <property type="entry name" value="TPR_rpt"/>
</dbReference>
<dbReference type="STRING" id="65489.A0A0D3H3R6"/>
<dbReference type="Pfam" id="PF00023">
    <property type="entry name" value="Ank"/>
    <property type="match status" value="1"/>
</dbReference>
<feature type="repeat" description="TPR" evidence="2">
    <location>
        <begin position="382"/>
        <end position="415"/>
    </location>
</feature>
<dbReference type="InterPro" id="IPR011990">
    <property type="entry name" value="TPR-like_helical_dom_sf"/>
</dbReference>
<dbReference type="SMART" id="SM00248">
    <property type="entry name" value="ANK"/>
    <property type="match status" value="6"/>
</dbReference>
<feature type="repeat" description="ANK" evidence="1">
    <location>
        <begin position="121"/>
        <end position="148"/>
    </location>
</feature>
<feature type="domain" description="Serine/threonine-protein kinase BSK1-like TPR repeats" evidence="3">
    <location>
        <begin position="309"/>
        <end position="388"/>
    </location>
</feature>
<dbReference type="EnsemblPlants" id="OBART09G01160.1">
    <property type="protein sequence ID" value="OBART09G01160.1"/>
    <property type="gene ID" value="OBART09G01160"/>
</dbReference>
<dbReference type="PROSITE" id="PS50297">
    <property type="entry name" value="ANK_REP_REGION"/>
    <property type="match status" value="6"/>
</dbReference>
<dbReference type="eggNOG" id="KOG0504">
    <property type="taxonomic scope" value="Eukaryota"/>
</dbReference>
<reference evidence="4" key="1">
    <citation type="journal article" date="2009" name="Rice">
        <title>De Novo Next Generation Sequencing of Plant Genomes.</title>
        <authorList>
            <person name="Rounsley S."/>
            <person name="Marri P.R."/>
            <person name="Yu Y."/>
            <person name="He R."/>
            <person name="Sisneros N."/>
            <person name="Goicoechea J.L."/>
            <person name="Lee S.J."/>
            <person name="Angelova A."/>
            <person name="Kudrna D."/>
            <person name="Luo M."/>
            <person name="Affourtit J."/>
            <person name="Desany B."/>
            <person name="Knight J."/>
            <person name="Niazi F."/>
            <person name="Egholm M."/>
            <person name="Wing R.A."/>
        </authorList>
    </citation>
    <scope>NUCLEOTIDE SEQUENCE [LARGE SCALE GENOMIC DNA]</scope>
    <source>
        <strain evidence="4">cv. IRGC 105608</strain>
    </source>
</reference>
<proteinExistence type="predicted"/>
<dbReference type="PRINTS" id="PR01415">
    <property type="entry name" value="ANKYRIN"/>
</dbReference>
<keyword evidence="1" id="KW-0040">ANK repeat</keyword>
<dbReference type="SUPFAM" id="SSF48452">
    <property type="entry name" value="TPR-like"/>
    <property type="match status" value="1"/>
</dbReference>
<dbReference type="PANTHER" id="PTHR46224">
    <property type="entry name" value="ANKYRIN REPEAT FAMILY PROTEIN"/>
    <property type="match status" value="1"/>
</dbReference>
<dbReference type="Gramene" id="OBART09G01160.1">
    <property type="protein sequence ID" value="OBART09G01160.1"/>
    <property type="gene ID" value="OBART09G01160"/>
</dbReference>
<dbReference type="Gene3D" id="1.25.40.20">
    <property type="entry name" value="Ankyrin repeat-containing domain"/>
    <property type="match status" value="2"/>
</dbReference>
<evidence type="ECO:0000313" key="4">
    <source>
        <dbReference type="EnsemblPlants" id="OBART09G01160.1"/>
    </source>
</evidence>
<dbReference type="Pfam" id="PF12796">
    <property type="entry name" value="Ank_2"/>
    <property type="match status" value="2"/>
</dbReference>
<dbReference type="Proteomes" id="UP000026960">
    <property type="component" value="Chromosome 9"/>
</dbReference>
<feature type="repeat" description="ANK" evidence="1">
    <location>
        <begin position="219"/>
        <end position="251"/>
    </location>
</feature>
<dbReference type="eggNOG" id="KOG0548">
    <property type="taxonomic scope" value="Eukaryota"/>
</dbReference>
<feature type="repeat" description="ANK" evidence="1">
    <location>
        <begin position="156"/>
        <end position="185"/>
    </location>
</feature>
<dbReference type="SUPFAM" id="SSF48403">
    <property type="entry name" value="Ankyrin repeat"/>
    <property type="match status" value="1"/>
</dbReference>
<organism evidence="4">
    <name type="scientific">Oryza barthii</name>
    <dbReference type="NCBI Taxonomy" id="65489"/>
    <lineage>
        <taxon>Eukaryota</taxon>
        <taxon>Viridiplantae</taxon>
        <taxon>Streptophyta</taxon>
        <taxon>Embryophyta</taxon>
        <taxon>Tracheophyta</taxon>
        <taxon>Spermatophyta</taxon>
        <taxon>Magnoliopsida</taxon>
        <taxon>Liliopsida</taxon>
        <taxon>Poales</taxon>
        <taxon>Poaceae</taxon>
        <taxon>BOP clade</taxon>
        <taxon>Oryzoideae</taxon>
        <taxon>Oryzeae</taxon>
        <taxon>Oryzinae</taxon>
        <taxon>Oryza</taxon>
    </lineage>
</organism>
<dbReference type="PROSITE" id="PS50088">
    <property type="entry name" value="ANK_REPEAT"/>
    <property type="match status" value="6"/>
</dbReference>
<reference evidence="4" key="2">
    <citation type="submission" date="2015-03" db="UniProtKB">
        <authorList>
            <consortium name="EnsemblPlants"/>
        </authorList>
    </citation>
    <scope>IDENTIFICATION</scope>
</reference>
<accession>A0A0D3H3R6</accession>
<feature type="repeat" description="ANK" evidence="1">
    <location>
        <begin position="89"/>
        <end position="121"/>
    </location>
</feature>
<keyword evidence="2" id="KW-0802">TPR repeat</keyword>
<dbReference type="PROSITE" id="PS50005">
    <property type="entry name" value="TPR"/>
    <property type="match status" value="1"/>
</dbReference>
<evidence type="ECO:0000256" key="1">
    <source>
        <dbReference type="PROSITE-ProRule" id="PRU00023"/>
    </source>
</evidence>
<dbReference type="PANTHER" id="PTHR46224:SF5">
    <property type="entry name" value="OS09G0124800 PROTEIN"/>
    <property type="match status" value="1"/>
</dbReference>
<evidence type="ECO:0000256" key="2">
    <source>
        <dbReference type="PROSITE-ProRule" id="PRU00339"/>
    </source>
</evidence>
<feature type="repeat" description="ANK" evidence="1">
    <location>
        <begin position="55"/>
        <end position="77"/>
    </location>
</feature>
<sequence>MEEKGMGKQRWEKMLLQAAFDGNLRLLRKMARGLVTTGRGRGEADVLAAVADGGSGSRALHLAATEGRMDVLTYLVEDLRLDVNQTNDRGETPLFLSAFFGRTASTRYLLDHGADPMIVGKSGSPLHAAAGKGHCEIVELLLSRGIGIVFDSLYGTPLHTAAAHGQCSTMKILLDHHANPDKVFNLDDTPLNMAISSKSLECVKLLIQAGADVNFRDSNGATYVMMAANYGFSGIMKCLLDAGANPNIPDQFGVFPIEVAALQVHREIVEMLFPLTSPISTVPDWSIDGIFAHAKNFGSKPLPEDLCVKKIAQMKVEGKEAFKRKDYLLAAQLYTSALGLGPSPDDSATLLANRSLCWLRLENGKQALADANMCRMFRPHWIKACYRQGAAFMLLKEYGNACDAFSDGLKLDPANVDIENALRAALQAVKNDRCVKNNQ</sequence>
<protein>
    <recommendedName>
        <fullName evidence="3">Serine/threonine-protein kinase BSK1-like TPR repeats domain-containing protein</fullName>
    </recommendedName>
</protein>
<dbReference type="Pfam" id="PF25575">
    <property type="entry name" value="TPR_BSK1_C"/>
    <property type="match status" value="1"/>
</dbReference>
<dbReference type="Gene3D" id="1.25.40.10">
    <property type="entry name" value="Tetratricopeptide repeat domain"/>
    <property type="match status" value="1"/>
</dbReference>
<dbReference type="AlphaFoldDB" id="A0A0D3H3R6"/>
<dbReference type="InterPro" id="IPR002110">
    <property type="entry name" value="Ankyrin_rpt"/>
</dbReference>
<dbReference type="InterPro" id="IPR051616">
    <property type="entry name" value="Cul2-RING_E3_ligase_SR"/>
</dbReference>
<dbReference type="SMART" id="SM00028">
    <property type="entry name" value="TPR"/>
    <property type="match status" value="3"/>
</dbReference>
<evidence type="ECO:0000313" key="5">
    <source>
        <dbReference type="Proteomes" id="UP000026960"/>
    </source>
</evidence>
<dbReference type="InterPro" id="IPR036770">
    <property type="entry name" value="Ankyrin_rpt-contain_sf"/>
</dbReference>
<feature type="repeat" description="ANK" evidence="1">
    <location>
        <begin position="186"/>
        <end position="218"/>
    </location>
</feature>
<evidence type="ECO:0000259" key="3">
    <source>
        <dbReference type="Pfam" id="PF25575"/>
    </source>
</evidence>
<name>A0A0D3H3R6_9ORYZ</name>
<keyword evidence="5" id="KW-1185">Reference proteome</keyword>
<dbReference type="InterPro" id="IPR058209">
    <property type="entry name" value="TPR_BSK1_C"/>
</dbReference>